<dbReference type="PATRIC" id="fig|398512.5.peg.396"/>
<evidence type="ECO:0000256" key="8">
    <source>
        <dbReference type="SAM" id="Phobius"/>
    </source>
</evidence>
<feature type="transmembrane region" description="Helical" evidence="8">
    <location>
        <begin position="49"/>
        <end position="70"/>
    </location>
</feature>
<keyword evidence="3" id="KW-1003">Cell membrane</keyword>
<protein>
    <submittedName>
        <fullName evidence="9">H(+)-transporting two-sector ATPase</fullName>
        <ecNumber evidence="9">3.6.3.14</ecNumber>
    </submittedName>
</protein>
<feature type="transmembrane region" description="Helical" evidence="8">
    <location>
        <begin position="229"/>
        <end position="254"/>
    </location>
</feature>
<evidence type="ECO:0000256" key="5">
    <source>
        <dbReference type="ARBA" id="ARBA00022989"/>
    </source>
</evidence>
<feature type="transmembrane region" description="Helical" evidence="8">
    <location>
        <begin position="197"/>
        <end position="217"/>
    </location>
</feature>
<keyword evidence="10" id="KW-1185">Reference proteome</keyword>
<proteinExistence type="predicted"/>
<feature type="transmembrane region" description="Helical" evidence="8">
    <location>
        <begin position="164"/>
        <end position="185"/>
    </location>
</feature>
<dbReference type="GO" id="GO:0016787">
    <property type="term" value="F:hydrolase activity"/>
    <property type="evidence" value="ECO:0007669"/>
    <property type="project" value="UniProtKB-KW"/>
</dbReference>
<keyword evidence="9" id="KW-0378">Hydrolase</keyword>
<dbReference type="PANTHER" id="PTHR32024">
    <property type="entry name" value="TRK SYSTEM POTASSIUM UPTAKE PROTEIN TRKG-RELATED"/>
    <property type="match status" value="1"/>
</dbReference>
<feature type="transmembrane region" description="Helical" evidence="8">
    <location>
        <begin position="82"/>
        <end position="106"/>
    </location>
</feature>
<dbReference type="EMBL" id="LGTC01000001">
    <property type="protein sequence ID" value="KNY25120.1"/>
    <property type="molecule type" value="Genomic_DNA"/>
</dbReference>
<evidence type="ECO:0000256" key="1">
    <source>
        <dbReference type="ARBA" id="ARBA00004651"/>
    </source>
</evidence>
<dbReference type="eggNOG" id="COG0168">
    <property type="taxonomic scope" value="Bacteria"/>
</dbReference>
<keyword evidence="6" id="KW-0406">Ion transport</keyword>
<name>A0A0L6JHC9_9FIRM</name>
<dbReference type="Proteomes" id="UP000036923">
    <property type="component" value="Unassembled WGS sequence"/>
</dbReference>
<feature type="transmembrane region" description="Helical" evidence="8">
    <location>
        <begin position="21"/>
        <end position="43"/>
    </location>
</feature>
<gene>
    <name evidence="9" type="ORF">Bccel_0377</name>
</gene>
<keyword evidence="2" id="KW-0813">Transport</keyword>
<dbReference type="Pfam" id="PF02386">
    <property type="entry name" value="TrkH"/>
    <property type="match status" value="1"/>
</dbReference>
<evidence type="ECO:0000313" key="9">
    <source>
        <dbReference type="EMBL" id="KNY25120.1"/>
    </source>
</evidence>
<evidence type="ECO:0000313" key="10">
    <source>
        <dbReference type="Proteomes" id="UP000036923"/>
    </source>
</evidence>
<organism evidence="9 10">
    <name type="scientific">Pseudobacteroides cellulosolvens ATCC 35603 = DSM 2933</name>
    <dbReference type="NCBI Taxonomy" id="398512"/>
    <lineage>
        <taxon>Bacteria</taxon>
        <taxon>Bacillati</taxon>
        <taxon>Bacillota</taxon>
        <taxon>Clostridia</taxon>
        <taxon>Eubacteriales</taxon>
        <taxon>Oscillospiraceae</taxon>
        <taxon>Pseudobacteroides</taxon>
    </lineage>
</organism>
<dbReference type="EC" id="3.6.3.14" evidence="9"/>
<accession>A0A0L6JHC9</accession>
<dbReference type="PANTHER" id="PTHR32024:SF1">
    <property type="entry name" value="KTR SYSTEM POTASSIUM UPTAKE PROTEIN B"/>
    <property type="match status" value="1"/>
</dbReference>
<dbReference type="GO" id="GO:0030001">
    <property type="term" value="P:metal ion transport"/>
    <property type="evidence" value="ECO:0007669"/>
    <property type="project" value="UniProtKB-ARBA"/>
</dbReference>
<comment type="caution">
    <text evidence="9">The sequence shown here is derived from an EMBL/GenBank/DDBJ whole genome shotgun (WGS) entry which is preliminary data.</text>
</comment>
<dbReference type="STRING" id="398512.Bccel_0377"/>
<evidence type="ECO:0000256" key="7">
    <source>
        <dbReference type="ARBA" id="ARBA00023136"/>
    </source>
</evidence>
<evidence type="ECO:0000256" key="6">
    <source>
        <dbReference type="ARBA" id="ARBA00023065"/>
    </source>
</evidence>
<comment type="subcellular location">
    <subcellularLocation>
        <location evidence="1">Cell membrane</location>
        <topology evidence="1">Multi-pass membrane protein</topology>
    </subcellularLocation>
</comment>
<evidence type="ECO:0000256" key="2">
    <source>
        <dbReference type="ARBA" id="ARBA00022448"/>
    </source>
</evidence>
<dbReference type="RefSeq" id="WP_276326211.1">
    <property type="nucleotide sequence ID" value="NZ_LGTC01000001.1"/>
</dbReference>
<dbReference type="AlphaFoldDB" id="A0A0L6JHC9"/>
<keyword evidence="5 8" id="KW-1133">Transmembrane helix</keyword>
<dbReference type="GO" id="GO:0005886">
    <property type="term" value="C:plasma membrane"/>
    <property type="evidence" value="ECO:0007669"/>
    <property type="project" value="UniProtKB-SubCell"/>
</dbReference>
<dbReference type="GO" id="GO:0008324">
    <property type="term" value="F:monoatomic cation transmembrane transporter activity"/>
    <property type="evidence" value="ECO:0007669"/>
    <property type="project" value="InterPro"/>
</dbReference>
<keyword evidence="7 8" id="KW-0472">Membrane</keyword>
<evidence type="ECO:0000256" key="3">
    <source>
        <dbReference type="ARBA" id="ARBA00022475"/>
    </source>
</evidence>
<reference evidence="10" key="1">
    <citation type="submission" date="2015-07" db="EMBL/GenBank/DDBJ databases">
        <title>Near-Complete Genome Sequence of the Cellulolytic Bacterium Bacteroides (Pseudobacteroides) cellulosolvens ATCC 35603.</title>
        <authorList>
            <person name="Dassa B."/>
            <person name="Utturkar S.M."/>
            <person name="Klingeman D.M."/>
            <person name="Hurt R.A."/>
            <person name="Keller M."/>
            <person name="Xu J."/>
            <person name="Reddy Y.H.K."/>
            <person name="Borovok I."/>
            <person name="Grinberg I.R."/>
            <person name="Lamed R."/>
            <person name="Zhivin O."/>
            <person name="Bayer E.A."/>
            <person name="Brown S.D."/>
        </authorList>
    </citation>
    <scope>NUCLEOTIDE SEQUENCE [LARGE SCALE GENOMIC DNA]</scope>
    <source>
        <strain evidence="10">DSM 2933</strain>
    </source>
</reference>
<sequence precursor="true">MMKLTIKYKDKKIFYMNPTRLIVLSFILLIVLGAFFLNLPIASKDGKSIGVLGALFTSTSASCVTGLIYRDTLSQWTTFGQLVILSLIQVGGLGIITLTMFFSIILGRKISLKGRALVQESLNSFSIDGALKLLKRVLLVTVLIEFIGAVLLSINFIPRFGLRGIYMGIFHSISAFCNAGFDIMGNQKSFTDYNGNPLILFTMAFLIITGGLGFIVWEDILEYKRKRSFLLHTKIVFATTALLLVLGTILFFYLNIIIPIQQEA</sequence>
<feature type="transmembrane region" description="Helical" evidence="8">
    <location>
        <begin position="137"/>
        <end position="157"/>
    </location>
</feature>
<dbReference type="InterPro" id="IPR003445">
    <property type="entry name" value="Cat_transpt"/>
</dbReference>
<evidence type="ECO:0000256" key="4">
    <source>
        <dbReference type="ARBA" id="ARBA00022692"/>
    </source>
</evidence>
<keyword evidence="4 8" id="KW-0812">Transmembrane</keyword>